<accession>X1N335</accession>
<organism evidence="1">
    <name type="scientific">marine sediment metagenome</name>
    <dbReference type="NCBI Taxonomy" id="412755"/>
    <lineage>
        <taxon>unclassified sequences</taxon>
        <taxon>metagenomes</taxon>
        <taxon>ecological metagenomes</taxon>
    </lineage>
</organism>
<reference evidence="1" key="1">
    <citation type="journal article" date="2014" name="Front. Microbiol.">
        <title>High frequency of phylogenetically diverse reductive dehalogenase-homologous genes in deep subseafloor sedimentary metagenomes.</title>
        <authorList>
            <person name="Kawai M."/>
            <person name="Futagami T."/>
            <person name="Toyoda A."/>
            <person name="Takaki Y."/>
            <person name="Nishi S."/>
            <person name="Hori S."/>
            <person name="Arai W."/>
            <person name="Tsubouchi T."/>
            <person name="Morono Y."/>
            <person name="Uchiyama I."/>
            <person name="Ito T."/>
            <person name="Fujiyama A."/>
            <person name="Inagaki F."/>
            <person name="Takami H."/>
        </authorList>
    </citation>
    <scope>NUCLEOTIDE SEQUENCE</scope>
    <source>
        <strain evidence="1">Expedition CK06-06</strain>
    </source>
</reference>
<comment type="caution">
    <text evidence="1">The sequence shown here is derived from an EMBL/GenBank/DDBJ whole genome shotgun (WGS) entry which is preliminary data.</text>
</comment>
<gene>
    <name evidence="1" type="ORF">S06H3_29460</name>
</gene>
<protein>
    <submittedName>
        <fullName evidence="1">Uncharacterized protein</fullName>
    </submittedName>
</protein>
<proteinExistence type="predicted"/>
<dbReference type="AlphaFoldDB" id="X1N335"/>
<sequence length="40" mass="4802">LIIETLKTVLHDIYVLPQVRKDRLRSIQKLKDNLKKDKKT</sequence>
<name>X1N335_9ZZZZ</name>
<evidence type="ECO:0000313" key="1">
    <source>
        <dbReference type="EMBL" id="GAI21280.1"/>
    </source>
</evidence>
<dbReference type="EMBL" id="BARV01017260">
    <property type="protein sequence ID" value="GAI21280.1"/>
    <property type="molecule type" value="Genomic_DNA"/>
</dbReference>
<feature type="non-terminal residue" evidence="1">
    <location>
        <position position="1"/>
    </location>
</feature>